<reference evidence="3 4" key="1">
    <citation type="submission" date="2016-10" db="EMBL/GenBank/DDBJ databases">
        <authorList>
            <person name="Varghese N."/>
            <person name="Submissions S."/>
        </authorList>
    </citation>
    <scope>NUCLEOTIDE SEQUENCE [LARGE SCALE GENOMIC DNA]</scope>
    <source>
        <strain evidence="3 4">Sb17</strain>
    </source>
</reference>
<evidence type="ECO:0000313" key="5">
    <source>
        <dbReference type="Proteomes" id="UP000182870"/>
    </source>
</evidence>
<evidence type="ECO:0000313" key="4">
    <source>
        <dbReference type="Proteomes" id="UP000182107"/>
    </source>
</evidence>
<organism evidence="2 5">
    <name type="scientific">Streptococcus equinus</name>
    <name type="common">Streptococcus bovis</name>
    <dbReference type="NCBI Taxonomy" id="1335"/>
    <lineage>
        <taxon>Bacteria</taxon>
        <taxon>Bacillati</taxon>
        <taxon>Bacillota</taxon>
        <taxon>Bacilli</taxon>
        <taxon>Lactobacillales</taxon>
        <taxon>Streptococcaceae</taxon>
        <taxon>Streptococcus</taxon>
    </lineage>
</organism>
<dbReference type="EMBL" id="FNKE01000001">
    <property type="protein sequence ID" value="SDQ12001.1"/>
    <property type="molecule type" value="Genomic_DNA"/>
</dbReference>
<sequence>MKEEFKHYLSLWIHFFIWIVLLFLGSIVYIISYAFRITK</sequence>
<accession>A0A1H0YAH3</accession>
<keyword evidence="1" id="KW-1133">Transmembrane helix</keyword>
<dbReference type="AlphaFoldDB" id="A0A1H0YAH3"/>
<dbReference type="Proteomes" id="UP000182107">
    <property type="component" value="Unassembled WGS sequence"/>
</dbReference>
<evidence type="ECO:0000313" key="3">
    <source>
        <dbReference type="EMBL" id="SDW33276.1"/>
    </source>
</evidence>
<proteinExistence type="predicted"/>
<protein>
    <submittedName>
        <fullName evidence="2">Uncharacterized protein</fullName>
    </submittedName>
</protein>
<gene>
    <name evidence="2" type="ORF">SAMN05216392_0523</name>
    <name evidence="3" type="ORF">SAMN05216415_0486</name>
</gene>
<keyword evidence="1" id="KW-0812">Transmembrane</keyword>
<dbReference type="EMBL" id="FNMW01000001">
    <property type="protein sequence ID" value="SDW33276.1"/>
    <property type="molecule type" value="Genomic_DNA"/>
</dbReference>
<evidence type="ECO:0000313" key="2">
    <source>
        <dbReference type="EMBL" id="SDQ12001.1"/>
    </source>
</evidence>
<reference evidence="2 5" key="2">
    <citation type="submission" date="2016-10" db="EMBL/GenBank/DDBJ databases">
        <authorList>
            <person name="de Groot N.N."/>
        </authorList>
    </citation>
    <scope>NUCLEOTIDE SEQUENCE [LARGE SCALE GENOMIC DNA]</scope>
    <source>
        <strain evidence="2 5">Sb05</strain>
    </source>
</reference>
<name>A0A1H0YAH3_STREI</name>
<feature type="transmembrane region" description="Helical" evidence="1">
    <location>
        <begin position="12"/>
        <end position="35"/>
    </location>
</feature>
<keyword evidence="1" id="KW-0472">Membrane</keyword>
<evidence type="ECO:0000256" key="1">
    <source>
        <dbReference type="SAM" id="Phobius"/>
    </source>
</evidence>
<dbReference type="Proteomes" id="UP000182870">
    <property type="component" value="Unassembled WGS sequence"/>
</dbReference>